<organism evidence="7 8">
    <name type="scientific">Flaviflagellibacter deserti</name>
    <dbReference type="NCBI Taxonomy" id="2267266"/>
    <lineage>
        <taxon>Bacteria</taxon>
        <taxon>Pseudomonadati</taxon>
        <taxon>Pseudomonadota</taxon>
        <taxon>Alphaproteobacteria</taxon>
        <taxon>Hyphomicrobiales</taxon>
        <taxon>Flaviflagellibacter</taxon>
    </lineage>
</organism>
<evidence type="ECO:0000256" key="5">
    <source>
        <dbReference type="ARBA" id="ARBA00022842"/>
    </source>
</evidence>
<gene>
    <name evidence="7" type="ORF">ACFPFW_16520</name>
</gene>
<dbReference type="PANTHER" id="PTHR43250">
    <property type="entry name" value="EXODEOXYRIBONUCLEASE III"/>
    <property type="match status" value="1"/>
</dbReference>
<name>A0ABV9Z3R4_9HYPH</name>
<dbReference type="NCBIfam" id="TIGR00633">
    <property type="entry name" value="xth"/>
    <property type="match status" value="1"/>
</dbReference>
<dbReference type="PROSITE" id="PS51435">
    <property type="entry name" value="AP_NUCLEASE_F1_4"/>
    <property type="match status" value="1"/>
</dbReference>
<dbReference type="InterPro" id="IPR004808">
    <property type="entry name" value="AP_endonuc_1"/>
</dbReference>
<dbReference type="PANTHER" id="PTHR43250:SF2">
    <property type="entry name" value="EXODEOXYRIBONUCLEASE III"/>
    <property type="match status" value="1"/>
</dbReference>
<dbReference type="SUPFAM" id="SSF56219">
    <property type="entry name" value="DNase I-like"/>
    <property type="match status" value="1"/>
</dbReference>
<dbReference type="Proteomes" id="UP001595796">
    <property type="component" value="Unassembled WGS sequence"/>
</dbReference>
<dbReference type="CDD" id="cd09086">
    <property type="entry name" value="ExoIII-like_AP-endo"/>
    <property type="match status" value="1"/>
</dbReference>
<reference evidence="8" key="1">
    <citation type="journal article" date="2019" name="Int. J. Syst. Evol. Microbiol.">
        <title>The Global Catalogue of Microorganisms (GCM) 10K type strain sequencing project: providing services to taxonomists for standard genome sequencing and annotation.</title>
        <authorList>
            <consortium name="The Broad Institute Genomics Platform"/>
            <consortium name="The Broad Institute Genome Sequencing Center for Infectious Disease"/>
            <person name="Wu L."/>
            <person name="Ma J."/>
        </authorList>
    </citation>
    <scope>NUCLEOTIDE SEQUENCE [LARGE SCALE GENOMIC DNA]</scope>
    <source>
        <strain evidence="8">CGMCC 1.16444</strain>
    </source>
</reference>
<keyword evidence="5" id="KW-0460">Magnesium</keyword>
<dbReference type="EMBL" id="JBHSJF010000008">
    <property type="protein sequence ID" value="MFC5069623.1"/>
    <property type="molecule type" value="Genomic_DNA"/>
</dbReference>
<protein>
    <submittedName>
        <fullName evidence="7">Exodeoxyribonuclease III</fullName>
        <ecNumber evidence="7">3.1.11.2</ecNumber>
    </submittedName>
</protein>
<evidence type="ECO:0000259" key="6">
    <source>
        <dbReference type="Pfam" id="PF03372"/>
    </source>
</evidence>
<evidence type="ECO:0000313" key="8">
    <source>
        <dbReference type="Proteomes" id="UP001595796"/>
    </source>
</evidence>
<comment type="caution">
    <text evidence="7">The sequence shown here is derived from an EMBL/GenBank/DDBJ whole genome shotgun (WGS) entry which is preliminary data.</text>
</comment>
<dbReference type="InterPro" id="IPR020847">
    <property type="entry name" value="AP_endonuclease_F1_BS"/>
</dbReference>
<dbReference type="RefSeq" id="WP_114956348.1">
    <property type="nucleotide sequence ID" value="NZ_JBHSJF010000008.1"/>
</dbReference>
<dbReference type="InterPro" id="IPR005135">
    <property type="entry name" value="Endo/exonuclease/phosphatase"/>
</dbReference>
<evidence type="ECO:0000256" key="3">
    <source>
        <dbReference type="ARBA" id="ARBA00022723"/>
    </source>
</evidence>
<dbReference type="EC" id="3.1.11.2" evidence="7"/>
<dbReference type="InterPro" id="IPR036691">
    <property type="entry name" value="Endo/exonu/phosph_ase_sf"/>
</dbReference>
<evidence type="ECO:0000256" key="2">
    <source>
        <dbReference type="ARBA" id="ARBA00007092"/>
    </source>
</evidence>
<comment type="similarity">
    <text evidence="2">Belongs to the DNA repair enzymes AP/ExoA family.</text>
</comment>
<dbReference type="InterPro" id="IPR037493">
    <property type="entry name" value="ExoIII-like"/>
</dbReference>
<dbReference type="GO" id="GO:0008311">
    <property type="term" value="F:double-stranded DNA 3'-5' DNA exonuclease activity"/>
    <property type="evidence" value="ECO:0007669"/>
    <property type="project" value="UniProtKB-EC"/>
</dbReference>
<keyword evidence="4 7" id="KW-0378">Hydrolase</keyword>
<dbReference type="Pfam" id="PF03372">
    <property type="entry name" value="Exo_endo_phos"/>
    <property type="match status" value="1"/>
</dbReference>
<dbReference type="PROSITE" id="PS00726">
    <property type="entry name" value="AP_NUCLEASE_F1_1"/>
    <property type="match status" value="1"/>
</dbReference>
<evidence type="ECO:0000313" key="7">
    <source>
        <dbReference type="EMBL" id="MFC5069623.1"/>
    </source>
</evidence>
<sequence length="267" mass="30023">MPLKIASWNINSVRLRIDLVSRLLDEERPDVICLQETKCLEGQFPLSAFNARGYTNAAMTCQKGYHGVAILSRQPFAEIDRYRFGGKEDARHIAVVFGEGPAKGITLHNFYVPAGGDIPDPDLNPKFAHKLAYLDEMRSWTAAKPGAQTILVGDLNVAPLPDDVWSHKQMLGVVSHTPAETDRLLAIQERGGWVDAVRKNKPEPERVYTWWSYRSPNWELSDRGRRLDHVWVTGDLDATVGETSILKGARSWERPSDHVPLIANFDL</sequence>
<proteinExistence type="inferred from homology"/>
<keyword evidence="3" id="KW-0479">Metal-binding</keyword>
<keyword evidence="8" id="KW-1185">Reference proteome</keyword>
<feature type="domain" description="Endonuclease/exonuclease/phosphatase" evidence="6">
    <location>
        <begin position="6"/>
        <end position="258"/>
    </location>
</feature>
<accession>A0ABV9Z3R4</accession>
<evidence type="ECO:0000256" key="1">
    <source>
        <dbReference type="ARBA" id="ARBA00001946"/>
    </source>
</evidence>
<comment type="cofactor">
    <cofactor evidence="1">
        <name>Mg(2+)</name>
        <dbReference type="ChEBI" id="CHEBI:18420"/>
    </cofactor>
</comment>
<evidence type="ECO:0000256" key="4">
    <source>
        <dbReference type="ARBA" id="ARBA00022801"/>
    </source>
</evidence>
<dbReference type="Gene3D" id="3.60.10.10">
    <property type="entry name" value="Endonuclease/exonuclease/phosphatase"/>
    <property type="match status" value="1"/>
</dbReference>